<dbReference type="Proteomes" id="UP000050465">
    <property type="component" value="Unassembled WGS sequence"/>
</dbReference>
<evidence type="ECO:0000256" key="1">
    <source>
        <dbReference type="SAM" id="MobiDB-lite"/>
    </source>
</evidence>
<sequence length="142" mass="15543">MPDNLSDERRPKRTPPKKTPKVLACQNVTCQQQGAEAVLKVLQQQAPAEVTVEASGCLGQCGNGPVILVQPENIWHLRVSPQVAKRIATEQLGDDDLFKRSQPSNHNHSSQKFIWMGAVAVGLFLLLCIGAALTLGAKYRYL</sequence>
<dbReference type="PANTHER" id="PTHR47682:SF1">
    <property type="entry name" value="TETRATRICOPEPTIDE REPEAT (TPR)-CONTAINING PROTEIN"/>
    <property type="match status" value="1"/>
</dbReference>
<dbReference type="STRING" id="1666911.HLUCCA11_07670"/>
<dbReference type="InterPro" id="IPR036249">
    <property type="entry name" value="Thioredoxin-like_sf"/>
</dbReference>
<reference evidence="3 4" key="1">
    <citation type="submission" date="2015-09" db="EMBL/GenBank/DDBJ databases">
        <title>Identification and resolution of microdiversity through metagenomic sequencing of parallel consortia.</title>
        <authorList>
            <person name="Nelson W.C."/>
            <person name="Romine M.F."/>
            <person name="Lindemann S.R."/>
        </authorList>
    </citation>
    <scope>NUCLEOTIDE SEQUENCE [LARGE SCALE GENOMIC DNA]</scope>
    <source>
        <strain evidence="3">Ana</strain>
    </source>
</reference>
<keyword evidence="2" id="KW-1133">Transmembrane helix</keyword>
<proteinExistence type="predicted"/>
<dbReference type="CDD" id="cd02980">
    <property type="entry name" value="TRX_Fd_family"/>
    <property type="match status" value="1"/>
</dbReference>
<dbReference type="PANTHER" id="PTHR47682">
    <property type="entry name" value="TETRATRICOPEPTIDE REPEAT (TPR)-CONTAINING PROTEIN"/>
    <property type="match status" value="1"/>
</dbReference>
<dbReference type="Pfam" id="PF01257">
    <property type="entry name" value="2Fe-2S_thioredx"/>
    <property type="match status" value="1"/>
</dbReference>
<evidence type="ECO:0000313" key="3">
    <source>
        <dbReference type="EMBL" id="KPQ36081.1"/>
    </source>
</evidence>
<feature type="compositionally biased region" description="Basic and acidic residues" evidence="1">
    <location>
        <begin position="1"/>
        <end position="10"/>
    </location>
</feature>
<comment type="caution">
    <text evidence="3">The sequence shown here is derived from an EMBL/GenBank/DDBJ whole genome shotgun (WGS) entry which is preliminary data.</text>
</comment>
<evidence type="ECO:0000256" key="2">
    <source>
        <dbReference type="SAM" id="Phobius"/>
    </source>
</evidence>
<dbReference type="EMBL" id="LJZR01000008">
    <property type="protein sequence ID" value="KPQ36081.1"/>
    <property type="molecule type" value="Genomic_DNA"/>
</dbReference>
<dbReference type="PATRIC" id="fig|1666911.3.peg.3842"/>
<dbReference type="Gene3D" id="3.40.30.10">
    <property type="entry name" value="Glutaredoxin"/>
    <property type="match status" value="1"/>
</dbReference>
<keyword evidence="2" id="KW-0472">Membrane</keyword>
<feature type="region of interest" description="Disordered" evidence="1">
    <location>
        <begin position="1"/>
        <end position="20"/>
    </location>
</feature>
<name>A0A0P8BQ30_9CYAN</name>
<feature type="transmembrane region" description="Helical" evidence="2">
    <location>
        <begin position="113"/>
        <end position="137"/>
    </location>
</feature>
<protein>
    <submittedName>
        <fullName evidence="3">Respiratory-chain NADH dehydrogenase 24 Kd subunit</fullName>
    </submittedName>
</protein>
<keyword evidence="2" id="KW-0812">Transmembrane</keyword>
<accession>A0A0P8BQ30</accession>
<organism evidence="3 4">
    <name type="scientific">Phormidesmis priestleyi Ana</name>
    <dbReference type="NCBI Taxonomy" id="1666911"/>
    <lineage>
        <taxon>Bacteria</taxon>
        <taxon>Bacillati</taxon>
        <taxon>Cyanobacteriota</taxon>
        <taxon>Cyanophyceae</taxon>
        <taxon>Leptolyngbyales</taxon>
        <taxon>Leptolyngbyaceae</taxon>
        <taxon>Phormidesmis</taxon>
    </lineage>
</organism>
<gene>
    <name evidence="3" type="ORF">HLUCCA11_07670</name>
</gene>
<feature type="compositionally biased region" description="Basic residues" evidence="1">
    <location>
        <begin position="11"/>
        <end position="20"/>
    </location>
</feature>
<evidence type="ECO:0000313" key="4">
    <source>
        <dbReference type="Proteomes" id="UP000050465"/>
    </source>
</evidence>
<dbReference type="AlphaFoldDB" id="A0A0P8BQ30"/>
<dbReference type="SUPFAM" id="SSF52833">
    <property type="entry name" value="Thioredoxin-like"/>
    <property type="match status" value="1"/>
</dbReference>